<dbReference type="EMBL" id="MJEQ01002875">
    <property type="protein sequence ID" value="OIT26314.1"/>
    <property type="molecule type" value="Genomic_DNA"/>
</dbReference>
<evidence type="ECO:0000313" key="2">
    <source>
        <dbReference type="Proteomes" id="UP000187609"/>
    </source>
</evidence>
<accession>A0A1J6K861</accession>
<dbReference type="AlphaFoldDB" id="A0A1J6K861"/>
<evidence type="ECO:0000313" key="1">
    <source>
        <dbReference type="EMBL" id="OIT26314.1"/>
    </source>
</evidence>
<keyword evidence="2" id="KW-1185">Reference proteome</keyword>
<proteinExistence type="predicted"/>
<dbReference type="OMA" id="LNRCEND"/>
<comment type="caution">
    <text evidence="1">The sequence shown here is derived from an EMBL/GenBank/DDBJ whole genome shotgun (WGS) entry which is preliminary data.</text>
</comment>
<protein>
    <submittedName>
        <fullName evidence="1">Uncharacterized protein</fullName>
    </submittedName>
</protein>
<sequence length="128" mass="14689">MSVSFAALAIMGADYLKDGMSIEEFERHEAEVPPYLLADEKEEENEENFFSRKINIQHESSPTKNSDEFPFCSQDLNRCENDNEGEQKKTLDRSQIFLELLKKKDVASFFRLVGIVIVSNLSFCTLIV</sequence>
<dbReference type="Proteomes" id="UP000187609">
    <property type="component" value="Unassembled WGS sequence"/>
</dbReference>
<organism evidence="1 2">
    <name type="scientific">Nicotiana attenuata</name>
    <name type="common">Coyote tobacco</name>
    <dbReference type="NCBI Taxonomy" id="49451"/>
    <lineage>
        <taxon>Eukaryota</taxon>
        <taxon>Viridiplantae</taxon>
        <taxon>Streptophyta</taxon>
        <taxon>Embryophyta</taxon>
        <taxon>Tracheophyta</taxon>
        <taxon>Spermatophyta</taxon>
        <taxon>Magnoliopsida</taxon>
        <taxon>eudicotyledons</taxon>
        <taxon>Gunneridae</taxon>
        <taxon>Pentapetalae</taxon>
        <taxon>asterids</taxon>
        <taxon>lamiids</taxon>
        <taxon>Solanales</taxon>
        <taxon>Solanaceae</taxon>
        <taxon>Nicotianoideae</taxon>
        <taxon>Nicotianeae</taxon>
        <taxon>Nicotiana</taxon>
    </lineage>
</organism>
<dbReference type="Gramene" id="OIT26314">
    <property type="protein sequence ID" value="OIT26314"/>
    <property type="gene ID" value="A4A49_25890"/>
</dbReference>
<name>A0A1J6K861_NICAT</name>
<gene>
    <name evidence="1" type="ORF">A4A49_25890</name>
</gene>
<reference evidence="1" key="1">
    <citation type="submission" date="2016-11" db="EMBL/GenBank/DDBJ databases">
        <title>The genome of Nicotiana attenuata.</title>
        <authorList>
            <person name="Xu S."/>
            <person name="Brockmoeller T."/>
            <person name="Gaquerel E."/>
            <person name="Navarro A."/>
            <person name="Kuhl H."/>
            <person name="Gase K."/>
            <person name="Ling Z."/>
            <person name="Zhou W."/>
            <person name="Kreitzer C."/>
            <person name="Stanke M."/>
            <person name="Tang H."/>
            <person name="Lyons E."/>
            <person name="Pandey P."/>
            <person name="Pandey S.P."/>
            <person name="Timmermann B."/>
            <person name="Baldwin I.T."/>
        </authorList>
    </citation>
    <scope>NUCLEOTIDE SEQUENCE [LARGE SCALE GENOMIC DNA]</scope>
    <source>
        <strain evidence="1">UT</strain>
    </source>
</reference>